<dbReference type="InterPro" id="IPR031571">
    <property type="entry name" value="RcpC_dom"/>
</dbReference>
<evidence type="ECO:0000259" key="1">
    <source>
        <dbReference type="SMART" id="SM00858"/>
    </source>
</evidence>
<proteinExistence type="predicted"/>
<gene>
    <name evidence="2" type="ORF">SAMN04488042_101609</name>
</gene>
<evidence type="ECO:0000313" key="2">
    <source>
        <dbReference type="EMBL" id="SFL53780.1"/>
    </source>
</evidence>
<protein>
    <submittedName>
        <fullName evidence="2">Pilus assembly protein CpaB</fullName>
    </submittedName>
</protein>
<accession>A0A1I4IHF7</accession>
<dbReference type="RefSeq" id="WP_093090732.1">
    <property type="nucleotide sequence ID" value="NZ_FOTQ01000001.1"/>
</dbReference>
<organism evidence="2 3">
    <name type="scientific">Shimia aestuarii</name>
    <dbReference type="NCBI Taxonomy" id="254406"/>
    <lineage>
        <taxon>Bacteria</taxon>
        <taxon>Pseudomonadati</taxon>
        <taxon>Pseudomonadota</taxon>
        <taxon>Alphaproteobacteria</taxon>
        <taxon>Rhodobacterales</taxon>
        <taxon>Roseobacteraceae</taxon>
    </lineage>
</organism>
<dbReference type="NCBIfam" id="TIGR03177">
    <property type="entry name" value="pilus_cpaB"/>
    <property type="match status" value="1"/>
</dbReference>
<feature type="domain" description="SAF" evidence="1">
    <location>
        <begin position="47"/>
        <end position="115"/>
    </location>
</feature>
<dbReference type="Pfam" id="PF16976">
    <property type="entry name" value="RcpC"/>
    <property type="match status" value="1"/>
</dbReference>
<dbReference type="Proteomes" id="UP000199144">
    <property type="component" value="Unassembled WGS sequence"/>
</dbReference>
<dbReference type="AlphaFoldDB" id="A0A1I4IHF7"/>
<sequence>MRAIFAVVLLVGLGLAGVAVYMAQNYIEGYQAALAKERAERQTIELVDGFIVARSLKYGETLVKDDVRRVKWPKAAMPEGMFVTVDELFPKGDNSKRVVLRAMEKGEVLIAAKLTKPGEEAGIVSRLQRGQRAFAIKVDVSSGVSGFLRPGDRVDVYWTGRAGDMNDSRGDFTKLIEANVSLIAIDQTTNEEVDTGTIARTVTVAASPQQVAALAQAQSTGRLSLSLVGAEDDTVASAIEVDQRALLGIEAEQEEVVQHVESKQVCTIKTRKGSEIIQIPIPCTN</sequence>
<keyword evidence="3" id="KW-1185">Reference proteome</keyword>
<name>A0A1I4IHF7_9RHOB</name>
<reference evidence="2 3" key="1">
    <citation type="submission" date="2016-10" db="EMBL/GenBank/DDBJ databases">
        <authorList>
            <person name="de Groot N.N."/>
        </authorList>
    </citation>
    <scope>NUCLEOTIDE SEQUENCE [LARGE SCALE GENOMIC DNA]</scope>
    <source>
        <strain evidence="2 3">DSM 15283</strain>
    </source>
</reference>
<dbReference type="InterPro" id="IPR017592">
    <property type="entry name" value="Pilus_assmbl_Flp-typ_CpaB"/>
</dbReference>
<dbReference type="STRING" id="254406.SAMN04488042_101609"/>
<dbReference type="OrthoDB" id="163768at2"/>
<dbReference type="InterPro" id="IPR013974">
    <property type="entry name" value="SAF"/>
</dbReference>
<dbReference type="EMBL" id="FOTQ01000001">
    <property type="protein sequence ID" value="SFL53780.1"/>
    <property type="molecule type" value="Genomic_DNA"/>
</dbReference>
<evidence type="ECO:0000313" key="3">
    <source>
        <dbReference type="Proteomes" id="UP000199144"/>
    </source>
</evidence>
<dbReference type="CDD" id="cd11614">
    <property type="entry name" value="SAF_CpaB_FlgA_like"/>
    <property type="match status" value="1"/>
</dbReference>
<dbReference type="SMART" id="SM00858">
    <property type="entry name" value="SAF"/>
    <property type="match status" value="1"/>
</dbReference>